<keyword evidence="1" id="KW-0812">Transmembrane</keyword>
<feature type="transmembrane region" description="Helical" evidence="1">
    <location>
        <begin position="93"/>
        <end position="110"/>
    </location>
</feature>
<keyword evidence="3" id="KW-1185">Reference proteome</keyword>
<organism evidence="2 3">
    <name type="scientific">Pedosphaera parvula (strain Ellin514)</name>
    <dbReference type="NCBI Taxonomy" id="320771"/>
    <lineage>
        <taxon>Bacteria</taxon>
        <taxon>Pseudomonadati</taxon>
        <taxon>Verrucomicrobiota</taxon>
        <taxon>Pedosphaerae</taxon>
        <taxon>Pedosphaerales</taxon>
        <taxon>Pedosphaeraceae</taxon>
        <taxon>Pedosphaera</taxon>
    </lineage>
</organism>
<proteinExistence type="predicted"/>
<dbReference type="Proteomes" id="UP000003688">
    <property type="component" value="Unassembled WGS sequence"/>
</dbReference>
<evidence type="ECO:0000256" key="1">
    <source>
        <dbReference type="SAM" id="Phobius"/>
    </source>
</evidence>
<keyword evidence="1" id="KW-1133">Transmembrane helix</keyword>
<dbReference type="RefSeq" id="WP_007415632.1">
    <property type="nucleotide sequence ID" value="NZ_ABOX02000017.1"/>
</dbReference>
<dbReference type="STRING" id="320771.Cflav_PD3420"/>
<feature type="transmembrane region" description="Helical" evidence="1">
    <location>
        <begin position="163"/>
        <end position="181"/>
    </location>
</feature>
<feature type="transmembrane region" description="Helical" evidence="1">
    <location>
        <begin position="43"/>
        <end position="60"/>
    </location>
</feature>
<dbReference type="AlphaFoldDB" id="B9XII9"/>
<feature type="transmembrane region" description="Helical" evidence="1">
    <location>
        <begin position="67"/>
        <end position="87"/>
    </location>
</feature>
<protein>
    <submittedName>
        <fullName evidence="2">Uncharacterized protein</fullName>
    </submittedName>
</protein>
<feature type="transmembrane region" description="Helical" evidence="1">
    <location>
        <begin position="122"/>
        <end position="143"/>
    </location>
</feature>
<accession>B9XII9</accession>
<keyword evidence="1" id="KW-0472">Membrane</keyword>
<reference evidence="2 3" key="1">
    <citation type="journal article" date="2011" name="J. Bacteriol.">
        <title>Genome sequence of 'Pedosphaera parvula' Ellin514, an aerobic Verrucomicrobial isolate from pasture soil.</title>
        <authorList>
            <person name="Kant R."/>
            <person name="van Passel M.W."/>
            <person name="Sangwan P."/>
            <person name="Palva A."/>
            <person name="Lucas S."/>
            <person name="Copeland A."/>
            <person name="Lapidus A."/>
            <person name="Glavina Del Rio T."/>
            <person name="Dalin E."/>
            <person name="Tice H."/>
            <person name="Bruce D."/>
            <person name="Goodwin L."/>
            <person name="Pitluck S."/>
            <person name="Chertkov O."/>
            <person name="Larimer F.W."/>
            <person name="Land M.L."/>
            <person name="Hauser L."/>
            <person name="Brettin T.S."/>
            <person name="Detter J.C."/>
            <person name="Han S."/>
            <person name="de Vos W.M."/>
            <person name="Janssen P.H."/>
            <person name="Smidt H."/>
        </authorList>
    </citation>
    <scope>NUCLEOTIDE SEQUENCE [LARGE SCALE GENOMIC DNA]</scope>
    <source>
        <strain evidence="2 3">Ellin514</strain>
    </source>
</reference>
<name>B9XII9_PEDPL</name>
<dbReference type="EMBL" id="ABOX02000017">
    <property type="protein sequence ID" value="EEF60450.1"/>
    <property type="molecule type" value="Genomic_DNA"/>
</dbReference>
<evidence type="ECO:0000313" key="3">
    <source>
        <dbReference type="Proteomes" id="UP000003688"/>
    </source>
</evidence>
<comment type="caution">
    <text evidence="2">The sequence shown here is derived from an EMBL/GenBank/DDBJ whole genome shotgun (WGS) entry which is preliminary data.</text>
</comment>
<evidence type="ECO:0000313" key="2">
    <source>
        <dbReference type="EMBL" id="EEF60450.1"/>
    </source>
</evidence>
<sequence>MQITLSTLAVVLGLGYALPQIYGVLKPAAFGASVRKFPRSLPWGYALMLTATAWFLYYFNQESVSDFAAYKNMLMAFFGAIGVASCFFVKDYLAVRGLAVVLMLIGKVICDTARWADTEWRLLIISWAYVMVIAGIWFTIYPWHLRDLLNWGTANEKRIRLGSAIRLAFGLLVAVLGLTVFRAA</sequence>
<gene>
    <name evidence="2" type="ORF">Cflav_PD3420</name>
</gene>